<feature type="compositionally biased region" description="Basic and acidic residues" evidence="1">
    <location>
        <begin position="353"/>
        <end position="369"/>
    </location>
</feature>
<feature type="region of interest" description="Disordered" evidence="1">
    <location>
        <begin position="318"/>
        <end position="337"/>
    </location>
</feature>
<feature type="region of interest" description="Disordered" evidence="1">
    <location>
        <begin position="344"/>
        <end position="395"/>
    </location>
</feature>
<reference evidence="2" key="1">
    <citation type="submission" date="2018-10" db="EMBL/GenBank/DDBJ databases">
        <title>Hidden diversity of soil giant viruses.</title>
        <authorList>
            <person name="Schulz F."/>
            <person name="Alteio L."/>
            <person name="Goudeau D."/>
            <person name="Ryan E.M."/>
            <person name="Malmstrom R.R."/>
            <person name="Blanchard J."/>
            <person name="Woyke T."/>
        </authorList>
    </citation>
    <scope>NUCLEOTIDE SEQUENCE</scope>
    <source>
        <strain evidence="2">SYV1</strain>
    </source>
</reference>
<proteinExistence type="predicted"/>
<feature type="compositionally biased region" description="Basic residues" evidence="1">
    <location>
        <begin position="320"/>
        <end position="337"/>
    </location>
</feature>
<sequence length="518" mass="59476">MSFDTECKNVESKQLIVNELKNHALPSPPQGSNKKQRKKMLLVMLHDEYSILDWLFCFDPHSPPTSLPSADVTIDSSSDRSDKSSDIWLELEQAHKNATRLQACTCKLVSGNQVSWSMPHIRVPNVHVALTSNARDFSTPKLGVFKIDLVGRKSWRVYFDNVKMEVSGEQAYIFFRQLADCAHPDIIRNSFKRSGHAPEWSLVQDNNIFSFDYNADKGMLQLGYLVFTWPTTWTTKQIWSFHWSLSTWFITTLSICLYKLFNSRHMSHGCSHHCISFEQQKKSLSEITSHKKEELNKLNEFNESKDLKKTNRIKEGIVKLKNKSKSSKSSTKSKKSNKIKVAALNLKLNPIPERNEMNEGSDETSKSDEFNDEFNDESIERNKKENKDYDNKDVNDNKKVNISEKMDVLAISNELSNDVSNKILSESCEFCEPQSQSPHSKISESIESIEPCSKIEFIESLQTIQELPMFSTKKPILSECLNLVRNYNIHYELSRISNDAYTSSLALCGSFRFLDQIC</sequence>
<dbReference type="EMBL" id="MK072530">
    <property type="protein sequence ID" value="AYV87088.1"/>
    <property type="molecule type" value="Genomic_DNA"/>
</dbReference>
<evidence type="ECO:0000313" key="2">
    <source>
        <dbReference type="EMBL" id="AYV87088.1"/>
    </source>
</evidence>
<name>A0A3G5AIW8_9VIRU</name>
<organism evidence="2">
    <name type="scientific">Sylvanvirus sp</name>
    <dbReference type="NCBI Taxonomy" id="2487774"/>
    <lineage>
        <taxon>Viruses</taxon>
    </lineage>
</organism>
<protein>
    <submittedName>
        <fullName evidence="2">Uncharacterized protein</fullName>
    </submittedName>
</protein>
<accession>A0A3G5AIW8</accession>
<feature type="compositionally biased region" description="Basic and acidic residues" evidence="1">
    <location>
        <begin position="378"/>
        <end position="395"/>
    </location>
</feature>
<gene>
    <name evidence="2" type="ORF">Sylvanvirus24_3</name>
</gene>
<evidence type="ECO:0000256" key="1">
    <source>
        <dbReference type="SAM" id="MobiDB-lite"/>
    </source>
</evidence>